<dbReference type="EnsemblPlants" id="Zm00001eb383760_T001">
    <property type="protein sequence ID" value="Zm00001eb383760_P001"/>
    <property type="gene ID" value="Zm00001eb383760"/>
</dbReference>
<reference evidence="2" key="2">
    <citation type="submission" date="2019-07" db="EMBL/GenBank/DDBJ databases">
        <authorList>
            <person name="Seetharam A."/>
            <person name="Woodhouse M."/>
            <person name="Cannon E."/>
        </authorList>
    </citation>
    <scope>NUCLEOTIDE SEQUENCE [LARGE SCALE GENOMIC DNA]</scope>
    <source>
        <strain evidence="2">cv. B73</strain>
    </source>
</reference>
<keyword evidence="3" id="KW-1185">Reference proteome</keyword>
<evidence type="ECO:0000313" key="2">
    <source>
        <dbReference type="EnsemblPlants" id="Zm00001eb383760_P001"/>
    </source>
</evidence>
<protein>
    <submittedName>
        <fullName evidence="2">Uncharacterized protein</fullName>
    </submittedName>
</protein>
<feature type="compositionally biased region" description="Low complexity" evidence="1">
    <location>
        <begin position="17"/>
        <end position="28"/>
    </location>
</feature>
<dbReference type="InParanoid" id="A0A804R314"/>
<feature type="region of interest" description="Disordered" evidence="1">
    <location>
        <begin position="79"/>
        <end position="138"/>
    </location>
</feature>
<reference evidence="2" key="3">
    <citation type="submission" date="2021-05" db="UniProtKB">
        <authorList>
            <consortium name="EnsemblPlants"/>
        </authorList>
    </citation>
    <scope>IDENTIFICATION</scope>
    <source>
        <strain evidence="2">cv. B73</strain>
    </source>
</reference>
<evidence type="ECO:0000256" key="1">
    <source>
        <dbReference type="SAM" id="MobiDB-lite"/>
    </source>
</evidence>
<sequence length="306" mass="30787">MSWPTSPPSARAGAGGQPAAAAGGARAAVQPAALVGQAGVALGGSRASSSQALAALGGAGSQALAALGGSRAGSQALAAAGGSHAGGQPGVPAVGARPGFQPAAGQRAAGSGRAASTKKARDDDQEIPGVGKFKNRPLQNEDDMKVMFGSIINEETDHWNPMSSNPIMPPSPDQSPHIDLENGEDNVEENGEENGGQDIGDDIFEVSPTPSNKPKTKATIILDKPKKKSKTSTGLVIQEHISKISKSADAFVSSRLGGISIDEVMGHVIASGAVIPAKHISQHQIESPAPCMELLCGGAAAPELIW</sequence>
<accession>A0A804R314</accession>
<feature type="compositionally biased region" description="Low complexity" evidence="1">
    <location>
        <begin position="90"/>
        <end position="115"/>
    </location>
</feature>
<dbReference type="PANTHER" id="PTHR47851:SF8">
    <property type="entry name" value="NO APICAL MERISTEM-ASSOCIATED C-TERMINAL DOMAIN-CONTAINING PROTEIN"/>
    <property type="match status" value="1"/>
</dbReference>
<organism evidence="2 3">
    <name type="scientific">Zea mays</name>
    <name type="common">Maize</name>
    <dbReference type="NCBI Taxonomy" id="4577"/>
    <lineage>
        <taxon>Eukaryota</taxon>
        <taxon>Viridiplantae</taxon>
        <taxon>Streptophyta</taxon>
        <taxon>Embryophyta</taxon>
        <taxon>Tracheophyta</taxon>
        <taxon>Spermatophyta</taxon>
        <taxon>Magnoliopsida</taxon>
        <taxon>Liliopsida</taxon>
        <taxon>Poales</taxon>
        <taxon>Poaceae</taxon>
        <taxon>PACMAD clade</taxon>
        <taxon>Panicoideae</taxon>
        <taxon>Andropogonodae</taxon>
        <taxon>Andropogoneae</taxon>
        <taxon>Tripsacinae</taxon>
        <taxon>Zea</taxon>
    </lineage>
</organism>
<proteinExistence type="predicted"/>
<reference evidence="3" key="1">
    <citation type="journal article" date="2009" name="Science">
        <title>The B73 maize genome: complexity, diversity, and dynamics.</title>
        <authorList>
            <person name="Schnable P.S."/>
            <person name="Ware D."/>
            <person name="Fulton R.S."/>
            <person name="Stein J.C."/>
            <person name="Wei F."/>
            <person name="Pasternak S."/>
            <person name="Liang C."/>
            <person name="Zhang J."/>
            <person name="Fulton L."/>
            <person name="Graves T.A."/>
            <person name="Minx P."/>
            <person name="Reily A.D."/>
            <person name="Courtney L."/>
            <person name="Kruchowski S.S."/>
            <person name="Tomlinson C."/>
            <person name="Strong C."/>
            <person name="Delehaunty K."/>
            <person name="Fronick C."/>
            <person name="Courtney B."/>
            <person name="Rock S.M."/>
            <person name="Belter E."/>
            <person name="Du F."/>
            <person name="Kim K."/>
            <person name="Abbott R.M."/>
            <person name="Cotton M."/>
            <person name="Levy A."/>
            <person name="Marchetto P."/>
            <person name="Ochoa K."/>
            <person name="Jackson S.M."/>
            <person name="Gillam B."/>
            <person name="Chen W."/>
            <person name="Yan L."/>
            <person name="Higginbotham J."/>
            <person name="Cardenas M."/>
            <person name="Waligorski J."/>
            <person name="Applebaum E."/>
            <person name="Phelps L."/>
            <person name="Falcone J."/>
            <person name="Kanchi K."/>
            <person name="Thane T."/>
            <person name="Scimone A."/>
            <person name="Thane N."/>
            <person name="Henke J."/>
            <person name="Wang T."/>
            <person name="Ruppert J."/>
            <person name="Shah N."/>
            <person name="Rotter K."/>
            <person name="Hodges J."/>
            <person name="Ingenthron E."/>
            <person name="Cordes M."/>
            <person name="Kohlberg S."/>
            <person name="Sgro J."/>
            <person name="Delgado B."/>
            <person name="Mead K."/>
            <person name="Chinwalla A."/>
            <person name="Leonard S."/>
            <person name="Crouse K."/>
            <person name="Collura K."/>
            <person name="Kudrna D."/>
            <person name="Currie J."/>
            <person name="He R."/>
            <person name="Angelova A."/>
            <person name="Rajasekar S."/>
            <person name="Mueller T."/>
            <person name="Lomeli R."/>
            <person name="Scara G."/>
            <person name="Ko A."/>
            <person name="Delaney K."/>
            <person name="Wissotski M."/>
            <person name="Lopez G."/>
            <person name="Campos D."/>
            <person name="Braidotti M."/>
            <person name="Ashley E."/>
            <person name="Golser W."/>
            <person name="Kim H."/>
            <person name="Lee S."/>
            <person name="Lin J."/>
            <person name="Dujmic Z."/>
            <person name="Kim W."/>
            <person name="Talag J."/>
            <person name="Zuccolo A."/>
            <person name="Fan C."/>
            <person name="Sebastian A."/>
            <person name="Kramer M."/>
            <person name="Spiegel L."/>
            <person name="Nascimento L."/>
            <person name="Zutavern T."/>
            <person name="Miller B."/>
            <person name="Ambroise C."/>
            <person name="Muller S."/>
            <person name="Spooner W."/>
            <person name="Narechania A."/>
            <person name="Ren L."/>
            <person name="Wei S."/>
            <person name="Kumari S."/>
            <person name="Faga B."/>
            <person name="Levy M.J."/>
            <person name="McMahan L."/>
            <person name="Van Buren P."/>
            <person name="Vaughn M.W."/>
            <person name="Ying K."/>
            <person name="Yeh C.-T."/>
            <person name="Emrich S.J."/>
            <person name="Jia Y."/>
            <person name="Kalyanaraman A."/>
            <person name="Hsia A.-P."/>
            <person name="Barbazuk W.B."/>
            <person name="Baucom R.S."/>
            <person name="Brutnell T.P."/>
            <person name="Carpita N.C."/>
            <person name="Chaparro C."/>
            <person name="Chia J.-M."/>
            <person name="Deragon J.-M."/>
            <person name="Estill J.C."/>
            <person name="Fu Y."/>
            <person name="Jeddeloh J.A."/>
            <person name="Han Y."/>
            <person name="Lee H."/>
            <person name="Li P."/>
            <person name="Lisch D.R."/>
            <person name="Liu S."/>
            <person name="Liu Z."/>
            <person name="Nagel D.H."/>
            <person name="McCann M.C."/>
            <person name="SanMiguel P."/>
            <person name="Myers A.M."/>
            <person name="Nettleton D."/>
            <person name="Nguyen J."/>
            <person name="Penning B.W."/>
            <person name="Ponnala L."/>
            <person name="Schneider K.L."/>
            <person name="Schwartz D.C."/>
            <person name="Sharma A."/>
            <person name="Soderlund C."/>
            <person name="Springer N.M."/>
            <person name="Sun Q."/>
            <person name="Wang H."/>
            <person name="Waterman M."/>
            <person name="Westerman R."/>
            <person name="Wolfgruber T.K."/>
            <person name="Yang L."/>
            <person name="Yu Y."/>
            <person name="Zhang L."/>
            <person name="Zhou S."/>
            <person name="Zhu Q."/>
            <person name="Bennetzen J.L."/>
            <person name="Dawe R.K."/>
            <person name="Jiang J."/>
            <person name="Jiang N."/>
            <person name="Presting G.G."/>
            <person name="Wessler S.R."/>
            <person name="Aluru S."/>
            <person name="Martienssen R.A."/>
            <person name="Clifton S.W."/>
            <person name="McCombie W.R."/>
            <person name="Wing R.A."/>
            <person name="Wilson R.K."/>
        </authorList>
    </citation>
    <scope>NUCLEOTIDE SEQUENCE [LARGE SCALE GENOMIC DNA]</scope>
    <source>
        <strain evidence="3">cv. B73</strain>
    </source>
</reference>
<dbReference type="Gramene" id="Zm00001eb383760_T001">
    <property type="protein sequence ID" value="Zm00001eb383760_P001"/>
    <property type="gene ID" value="Zm00001eb383760"/>
</dbReference>
<evidence type="ECO:0000313" key="3">
    <source>
        <dbReference type="Proteomes" id="UP000007305"/>
    </source>
</evidence>
<name>A0A804R314_MAIZE</name>
<dbReference type="Proteomes" id="UP000007305">
    <property type="component" value="Chromosome 9"/>
</dbReference>
<feature type="region of interest" description="Disordered" evidence="1">
    <location>
        <begin position="161"/>
        <end position="216"/>
    </location>
</feature>
<dbReference type="AlphaFoldDB" id="A0A804R314"/>
<dbReference type="PANTHER" id="PTHR47851">
    <property type="entry name" value="OS06G0588700 PROTEIN-RELATED"/>
    <property type="match status" value="1"/>
</dbReference>
<feature type="compositionally biased region" description="Acidic residues" evidence="1">
    <location>
        <begin position="181"/>
        <end position="192"/>
    </location>
</feature>
<feature type="region of interest" description="Disordered" evidence="1">
    <location>
        <begin position="1"/>
        <end position="28"/>
    </location>
</feature>